<keyword evidence="2" id="KW-1185">Reference proteome</keyword>
<proteinExistence type="predicted"/>
<accession>A0ABV0YD58</accession>
<sequence length="114" mass="13115">MPQSKENQEQIRNKLIGINQPEKSYKAISKALDFSEPQLEPLSTENRVKIDQQIIKEHRTSFKALQASLASAKIKVHNSAVKDWAKCRPWESSKVNTTAHQCLCVYVNRICRQH</sequence>
<comment type="caution">
    <text evidence="1">The sequence shown here is derived from an EMBL/GenBank/DDBJ whole genome shotgun (WGS) entry which is preliminary data.</text>
</comment>
<evidence type="ECO:0000313" key="1">
    <source>
        <dbReference type="EMBL" id="MEQ2291436.1"/>
    </source>
</evidence>
<gene>
    <name evidence="1" type="ORF">AMECASPLE_013368</name>
</gene>
<dbReference type="Proteomes" id="UP001469553">
    <property type="component" value="Unassembled WGS sequence"/>
</dbReference>
<dbReference type="Gene3D" id="1.10.10.10">
    <property type="entry name" value="Winged helix-like DNA-binding domain superfamily/Winged helix DNA-binding domain"/>
    <property type="match status" value="1"/>
</dbReference>
<reference evidence="1 2" key="1">
    <citation type="submission" date="2021-06" db="EMBL/GenBank/DDBJ databases">
        <authorList>
            <person name="Palmer J.M."/>
        </authorList>
    </citation>
    <scope>NUCLEOTIDE SEQUENCE [LARGE SCALE GENOMIC DNA]</scope>
    <source>
        <strain evidence="1 2">AS_MEX2019</strain>
        <tissue evidence="1">Muscle</tissue>
    </source>
</reference>
<protein>
    <submittedName>
        <fullName evidence="1">Uncharacterized protein</fullName>
    </submittedName>
</protein>
<dbReference type="InterPro" id="IPR036388">
    <property type="entry name" value="WH-like_DNA-bd_sf"/>
</dbReference>
<dbReference type="EMBL" id="JAHRIP010029086">
    <property type="protein sequence ID" value="MEQ2291436.1"/>
    <property type="molecule type" value="Genomic_DNA"/>
</dbReference>
<organism evidence="1 2">
    <name type="scientific">Ameca splendens</name>
    <dbReference type="NCBI Taxonomy" id="208324"/>
    <lineage>
        <taxon>Eukaryota</taxon>
        <taxon>Metazoa</taxon>
        <taxon>Chordata</taxon>
        <taxon>Craniata</taxon>
        <taxon>Vertebrata</taxon>
        <taxon>Euteleostomi</taxon>
        <taxon>Actinopterygii</taxon>
        <taxon>Neopterygii</taxon>
        <taxon>Teleostei</taxon>
        <taxon>Neoteleostei</taxon>
        <taxon>Acanthomorphata</taxon>
        <taxon>Ovalentaria</taxon>
        <taxon>Atherinomorphae</taxon>
        <taxon>Cyprinodontiformes</taxon>
        <taxon>Goodeidae</taxon>
        <taxon>Ameca</taxon>
    </lineage>
</organism>
<evidence type="ECO:0000313" key="2">
    <source>
        <dbReference type="Proteomes" id="UP001469553"/>
    </source>
</evidence>
<name>A0ABV0YD58_9TELE</name>